<dbReference type="PROSITE" id="PS50003">
    <property type="entry name" value="PH_DOMAIN"/>
    <property type="match status" value="2"/>
</dbReference>
<dbReference type="InterPro" id="IPR011993">
    <property type="entry name" value="PH-like_dom_sf"/>
</dbReference>
<feature type="region of interest" description="Disordered" evidence="1">
    <location>
        <begin position="281"/>
        <end position="304"/>
    </location>
</feature>
<dbReference type="GO" id="GO:0015629">
    <property type="term" value="C:actin cytoskeleton"/>
    <property type="evidence" value="ECO:0007669"/>
    <property type="project" value="TreeGrafter"/>
</dbReference>
<accession>A0AAD4R2F4</accession>
<feature type="domain" description="PH" evidence="2">
    <location>
        <begin position="406"/>
        <end position="503"/>
    </location>
</feature>
<dbReference type="GO" id="GO:0051015">
    <property type="term" value="F:actin filament binding"/>
    <property type="evidence" value="ECO:0007669"/>
    <property type="project" value="TreeGrafter"/>
</dbReference>
<dbReference type="Pfam" id="PF00169">
    <property type="entry name" value="PH"/>
    <property type="match status" value="1"/>
</dbReference>
<proteinExistence type="predicted"/>
<evidence type="ECO:0000313" key="4">
    <source>
        <dbReference type="Proteomes" id="UP001201812"/>
    </source>
</evidence>
<sequence length="690" mass="77077">MLMRQRNAFHDTGSANDKAMSAAIKCLRFEANIFQKFRCQNCFSPKAAHSKNALESSQMPRKVTACGFLYVAPPNLDFSQPAHSARRWQRRWFSLFDDGELSYALDSNPETVPQLKMDMHRCIRVCEADAITNHTHSILIAFKNEQTGRNEISKPSEPSSHPVVVYVKADSTDEIRWWQNLLQVYAKRNAIHVQPSTRFRNSSACEDNMCLEEGAEEDVFSDPEPALQVEPTVIQVNEAEVCDTQTDEVKESDHFELFGANSTLLPPDRRSADTMLRETPKITKSGLLHGQGNSSKSGATLPPTSSLLSIAQRRTGMPCSSYAVENTAFSASALHLPSTNVEIPMDSSLPEDQTVFTPASPQPNMMSGIQRAGLVTMSAPSSIHPGSRHRPPPLSMPFQIDTSNVHTLRKGWLMLRGKSENEWGKYWVVLAGLSIKLYKDVWAEDGGKPQIEIDLTECENVYPSSSARNYGIEIKCRRARYILSAMTPGIRDSWISAFQQNLHNPSPTYPDTTNTGSVDAMSQADSTDINSLAPRRKKHIAYVAPESHHSNSLMDGDMSSASSSTEADLEDIPPQRRARHYDVHASVPYETSTVRTARRHCSVSERSLLSSELEDEDEADSTGNRHHTARGVYITPALQPDSQRADGQQRRRRSNHTSNQGTHTHHRHNHRQSISPSIRRSPVNRLKVSI</sequence>
<dbReference type="PANTHER" id="PTHR17271:SF1">
    <property type="entry name" value="PROTEIN OUTSPREAD"/>
    <property type="match status" value="1"/>
</dbReference>
<organism evidence="3 4">
    <name type="scientific">Ditylenchus destructor</name>
    <dbReference type="NCBI Taxonomy" id="166010"/>
    <lineage>
        <taxon>Eukaryota</taxon>
        <taxon>Metazoa</taxon>
        <taxon>Ecdysozoa</taxon>
        <taxon>Nematoda</taxon>
        <taxon>Chromadorea</taxon>
        <taxon>Rhabditida</taxon>
        <taxon>Tylenchina</taxon>
        <taxon>Tylenchomorpha</taxon>
        <taxon>Sphaerularioidea</taxon>
        <taxon>Anguinidae</taxon>
        <taxon>Anguininae</taxon>
        <taxon>Ditylenchus</taxon>
    </lineage>
</organism>
<dbReference type="EMBL" id="JAKKPZ010000008">
    <property type="protein sequence ID" value="KAI1717949.1"/>
    <property type="molecule type" value="Genomic_DNA"/>
</dbReference>
<dbReference type="Gene3D" id="2.30.29.30">
    <property type="entry name" value="Pleckstrin-homology domain (PH domain)/Phosphotyrosine-binding domain (PTB)"/>
    <property type="match status" value="2"/>
</dbReference>
<feature type="compositionally biased region" description="Polar residues" evidence="1">
    <location>
        <begin position="291"/>
        <end position="304"/>
    </location>
</feature>
<feature type="domain" description="PH" evidence="2">
    <location>
        <begin position="62"/>
        <end position="187"/>
    </location>
</feature>
<protein>
    <submittedName>
        <fullName evidence="3">PH domain-containing protein</fullName>
    </submittedName>
</protein>
<dbReference type="SUPFAM" id="SSF50729">
    <property type="entry name" value="PH domain-like"/>
    <property type="match status" value="2"/>
</dbReference>
<dbReference type="AlphaFoldDB" id="A0AAD4R2F4"/>
<reference evidence="3" key="1">
    <citation type="submission" date="2022-01" db="EMBL/GenBank/DDBJ databases">
        <title>Genome Sequence Resource for Two Populations of Ditylenchus destructor, the Migratory Endoparasitic Phytonematode.</title>
        <authorList>
            <person name="Zhang H."/>
            <person name="Lin R."/>
            <person name="Xie B."/>
        </authorList>
    </citation>
    <scope>NUCLEOTIDE SEQUENCE</scope>
    <source>
        <strain evidence="3">BazhouSP</strain>
    </source>
</reference>
<gene>
    <name evidence="3" type="ORF">DdX_06358</name>
</gene>
<evidence type="ECO:0000259" key="2">
    <source>
        <dbReference type="PROSITE" id="PS50003"/>
    </source>
</evidence>
<evidence type="ECO:0000256" key="1">
    <source>
        <dbReference type="SAM" id="MobiDB-lite"/>
    </source>
</evidence>
<feature type="region of interest" description="Disordered" evidence="1">
    <location>
        <begin position="545"/>
        <end position="690"/>
    </location>
</feature>
<dbReference type="SMART" id="SM00233">
    <property type="entry name" value="PH"/>
    <property type="match status" value="2"/>
</dbReference>
<dbReference type="PANTHER" id="PTHR17271">
    <property type="entry name" value="PLECKSTRIN HOMOLOGY PH DOMAIN-CONTAINING PROTEIN"/>
    <property type="match status" value="1"/>
</dbReference>
<comment type="caution">
    <text evidence="3">The sequence shown here is derived from an EMBL/GenBank/DDBJ whole genome shotgun (WGS) entry which is preliminary data.</text>
</comment>
<keyword evidence="4" id="KW-1185">Reference proteome</keyword>
<dbReference type="InterPro" id="IPR001849">
    <property type="entry name" value="PH_domain"/>
</dbReference>
<dbReference type="InterPro" id="IPR052223">
    <property type="entry name" value="Actin_Cytoskeleton_Reg"/>
</dbReference>
<dbReference type="Proteomes" id="UP001201812">
    <property type="component" value="Unassembled WGS sequence"/>
</dbReference>
<evidence type="ECO:0000313" key="3">
    <source>
        <dbReference type="EMBL" id="KAI1717949.1"/>
    </source>
</evidence>
<name>A0AAD4R2F4_9BILA</name>